<dbReference type="SUPFAM" id="SSF46689">
    <property type="entry name" value="Homeodomain-like"/>
    <property type="match status" value="1"/>
</dbReference>
<dbReference type="Gene3D" id="3.40.50.2300">
    <property type="match status" value="1"/>
</dbReference>
<sequence length="268" mass="29695">MTTGIHTGDGHLHGLRVLIVDDNREDRMLLMDFLSQQRCRVYLASDGRDGYGKAQAVLPDLILMDITMPVCDGLTACHLLKADPATRAIPLIFLSAAGMPHERVAGLAAGAVDYVTKPFNFEEVRLRLGIHLRGKLVRQTADETEVEVALGTRSGANTLDVALFRAARKLLLIRLDDTPVLVRLARAVGTNAHRLNLAFRRCVGMTVFDFLREERMKEARRLLSETALDVQTIASSLGYGTRSNFSTAFRKHFGFAPRALRQPKDEDA</sequence>
<dbReference type="Pfam" id="PF00072">
    <property type="entry name" value="Response_reg"/>
    <property type="match status" value="1"/>
</dbReference>
<dbReference type="EMBL" id="PDDY01000001">
    <property type="protein sequence ID" value="PEH40902.1"/>
    <property type="molecule type" value="Genomic_DNA"/>
</dbReference>
<dbReference type="Proteomes" id="UP000220629">
    <property type="component" value="Unassembled WGS sequence"/>
</dbReference>
<evidence type="ECO:0000313" key="7">
    <source>
        <dbReference type="EMBL" id="PEH40902.1"/>
    </source>
</evidence>
<dbReference type="InterPro" id="IPR011006">
    <property type="entry name" value="CheY-like_superfamily"/>
</dbReference>
<comment type="caution">
    <text evidence="7">The sequence shown here is derived from an EMBL/GenBank/DDBJ whole genome shotgun (WGS) entry which is preliminary data.</text>
</comment>
<dbReference type="GO" id="GO:0003700">
    <property type="term" value="F:DNA-binding transcription factor activity"/>
    <property type="evidence" value="ECO:0007669"/>
    <property type="project" value="InterPro"/>
</dbReference>
<dbReference type="Pfam" id="PF12833">
    <property type="entry name" value="HTH_18"/>
    <property type="match status" value="1"/>
</dbReference>
<dbReference type="GO" id="GO:0005829">
    <property type="term" value="C:cytosol"/>
    <property type="evidence" value="ECO:0007669"/>
    <property type="project" value="TreeGrafter"/>
</dbReference>
<keyword evidence="5" id="KW-0804">Transcription</keyword>
<dbReference type="AlphaFoldDB" id="A0A2A7SBM3"/>
<organism evidence="7 8">
    <name type="scientific">Burkholderia gladioli</name>
    <name type="common">Pseudomonas marginata</name>
    <name type="synonym">Phytomonas marginata</name>
    <dbReference type="NCBI Taxonomy" id="28095"/>
    <lineage>
        <taxon>Bacteria</taxon>
        <taxon>Pseudomonadati</taxon>
        <taxon>Pseudomonadota</taxon>
        <taxon>Betaproteobacteria</taxon>
        <taxon>Burkholderiales</taxon>
        <taxon>Burkholderiaceae</taxon>
        <taxon>Burkholderia</taxon>
    </lineage>
</organism>
<gene>
    <name evidence="7" type="ORF">CRM94_01270</name>
</gene>
<feature type="modified residue" description="4-aspartylphosphate" evidence="6">
    <location>
        <position position="65"/>
    </location>
</feature>
<reference evidence="8" key="1">
    <citation type="submission" date="2017-09" db="EMBL/GenBank/DDBJ databases">
        <title>FDA dAtabase for Regulatory Grade micrObial Sequences (FDA-ARGOS): Supporting development and validation of Infectious Disease Dx tests.</title>
        <authorList>
            <person name="Minogue T."/>
            <person name="Wolcott M."/>
            <person name="Wasieloski L."/>
            <person name="Aguilar W."/>
            <person name="Moore D."/>
            <person name="Tallon L."/>
            <person name="Sadzewicz L."/>
            <person name="Ott S."/>
            <person name="Zhao X."/>
            <person name="Nagaraj S."/>
            <person name="Vavikolanu K."/>
            <person name="Aluvathingal J."/>
            <person name="Nadendla S."/>
            <person name="Sichtig H."/>
        </authorList>
    </citation>
    <scope>NUCLEOTIDE SEQUENCE [LARGE SCALE GENOMIC DNA]</scope>
    <source>
        <strain evidence="8">FDAARGOS_390</strain>
    </source>
</reference>
<dbReference type="Gene3D" id="1.10.10.60">
    <property type="entry name" value="Homeodomain-like"/>
    <property type="match status" value="1"/>
</dbReference>
<dbReference type="InterPro" id="IPR018062">
    <property type="entry name" value="HTH_AraC-typ_CS"/>
</dbReference>
<accession>A0A2A7SBM3</accession>
<evidence type="ECO:0000256" key="4">
    <source>
        <dbReference type="ARBA" id="ARBA00023125"/>
    </source>
</evidence>
<dbReference type="InterPro" id="IPR018060">
    <property type="entry name" value="HTH_AraC"/>
</dbReference>
<keyword evidence="4 7" id="KW-0238">DNA-binding</keyword>
<dbReference type="PRINTS" id="PR00032">
    <property type="entry name" value="HTHARAC"/>
</dbReference>
<keyword evidence="2" id="KW-0902">Two-component regulatory system</keyword>
<dbReference type="GO" id="GO:0000156">
    <property type="term" value="F:phosphorelay response regulator activity"/>
    <property type="evidence" value="ECO:0007669"/>
    <property type="project" value="TreeGrafter"/>
</dbReference>
<dbReference type="SUPFAM" id="SSF52172">
    <property type="entry name" value="CheY-like"/>
    <property type="match status" value="1"/>
</dbReference>
<dbReference type="PROSITE" id="PS00041">
    <property type="entry name" value="HTH_ARAC_FAMILY_1"/>
    <property type="match status" value="1"/>
</dbReference>
<dbReference type="PANTHER" id="PTHR48111">
    <property type="entry name" value="REGULATOR OF RPOS"/>
    <property type="match status" value="1"/>
</dbReference>
<proteinExistence type="predicted"/>
<dbReference type="InterPro" id="IPR009057">
    <property type="entry name" value="Homeodomain-like_sf"/>
</dbReference>
<dbReference type="GO" id="GO:0032993">
    <property type="term" value="C:protein-DNA complex"/>
    <property type="evidence" value="ECO:0007669"/>
    <property type="project" value="TreeGrafter"/>
</dbReference>
<protein>
    <submittedName>
        <fullName evidence="7">DNA-binding response regulator</fullName>
    </submittedName>
</protein>
<keyword evidence="1 6" id="KW-0597">Phosphoprotein</keyword>
<dbReference type="SMART" id="SM00448">
    <property type="entry name" value="REC"/>
    <property type="match status" value="1"/>
</dbReference>
<name>A0A2A7SBM3_BURGA</name>
<dbReference type="PROSITE" id="PS50110">
    <property type="entry name" value="RESPONSE_REGULATORY"/>
    <property type="match status" value="1"/>
</dbReference>
<evidence type="ECO:0000256" key="2">
    <source>
        <dbReference type="ARBA" id="ARBA00023012"/>
    </source>
</evidence>
<dbReference type="SMART" id="SM00342">
    <property type="entry name" value="HTH_ARAC"/>
    <property type="match status" value="1"/>
</dbReference>
<evidence type="ECO:0000256" key="5">
    <source>
        <dbReference type="ARBA" id="ARBA00023163"/>
    </source>
</evidence>
<evidence type="ECO:0000256" key="3">
    <source>
        <dbReference type="ARBA" id="ARBA00023015"/>
    </source>
</evidence>
<dbReference type="PROSITE" id="PS01124">
    <property type="entry name" value="HTH_ARAC_FAMILY_2"/>
    <property type="match status" value="1"/>
</dbReference>
<keyword evidence="3" id="KW-0805">Transcription regulation</keyword>
<evidence type="ECO:0000313" key="8">
    <source>
        <dbReference type="Proteomes" id="UP000220629"/>
    </source>
</evidence>
<dbReference type="InterPro" id="IPR039420">
    <property type="entry name" value="WalR-like"/>
</dbReference>
<dbReference type="InterPro" id="IPR001789">
    <property type="entry name" value="Sig_transdc_resp-reg_receiver"/>
</dbReference>
<dbReference type="RefSeq" id="WP_096751997.1">
    <property type="nucleotide sequence ID" value="NZ_CADEPO010000010.1"/>
</dbReference>
<dbReference type="GO" id="GO:0000976">
    <property type="term" value="F:transcription cis-regulatory region binding"/>
    <property type="evidence" value="ECO:0007669"/>
    <property type="project" value="TreeGrafter"/>
</dbReference>
<evidence type="ECO:0000256" key="1">
    <source>
        <dbReference type="ARBA" id="ARBA00022553"/>
    </source>
</evidence>
<dbReference type="PANTHER" id="PTHR48111:SF1">
    <property type="entry name" value="TWO-COMPONENT RESPONSE REGULATOR ORR33"/>
    <property type="match status" value="1"/>
</dbReference>
<dbReference type="InterPro" id="IPR020449">
    <property type="entry name" value="Tscrpt_reg_AraC-type_HTH"/>
</dbReference>
<evidence type="ECO:0000256" key="6">
    <source>
        <dbReference type="PROSITE-ProRule" id="PRU00169"/>
    </source>
</evidence>